<evidence type="ECO:0000313" key="4">
    <source>
        <dbReference type="Proteomes" id="UP000561077"/>
    </source>
</evidence>
<accession>A0A7W4IJG7</accession>
<reference evidence="3 4" key="1">
    <citation type="submission" date="2020-04" db="EMBL/GenBank/DDBJ databases">
        <title>Description of novel Gluconacetobacter.</title>
        <authorList>
            <person name="Sombolestani A."/>
        </authorList>
    </citation>
    <scope>NUCLEOTIDE SEQUENCE [LARGE SCALE GENOMIC DNA]</scope>
    <source>
        <strain evidence="2 3">LMG 1728</strain>
        <strain evidence="1 4">LMG 1731</strain>
    </source>
</reference>
<sequence>MSLDGFWYIGKKTIKSPKGKPTKYQDYFGSGKRWLQHIGGREQEVERQVVYLCANLTEMDYWESYLLYSTHAIFREDSMNDNVSMITNRRTSKNFINKPETI</sequence>
<dbReference type="EMBL" id="JABEQO010000005">
    <property type="protein sequence ID" value="MBB2164028.1"/>
    <property type="molecule type" value="Genomic_DNA"/>
</dbReference>
<name>A0A7W4IJG7_9PROT</name>
<dbReference type="Proteomes" id="UP000540490">
    <property type="component" value="Unassembled WGS sequence"/>
</dbReference>
<gene>
    <name evidence="2" type="ORF">HLH25_03590</name>
    <name evidence="1" type="ORF">HLH26_05650</name>
</gene>
<organism evidence="1 4">
    <name type="scientific">Gluconacetobacter dulcium</name>
    <dbReference type="NCBI Taxonomy" id="2729096"/>
    <lineage>
        <taxon>Bacteria</taxon>
        <taxon>Pseudomonadati</taxon>
        <taxon>Pseudomonadota</taxon>
        <taxon>Alphaproteobacteria</taxon>
        <taxon>Acetobacterales</taxon>
        <taxon>Acetobacteraceae</taxon>
        <taxon>Gluconacetobacter</taxon>
    </lineage>
</organism>
<dbReference type="EMBL" id="JABEQN010000003">
    <property type="protein sequence ID" value="MBB2192732.1"/>
    <property type="molecule type" value="Genomic_DNA"/>
</dbReference>
<evidence type="ECO:0000313" key="3">
    <source>
        <dbReference type="Proteomes" id="UP000540490"/>
    </source>
</evidence>
<dbReference type="Proteomes" id="UP000561077">
    <property type="component" value="Unassembled WGS sequence"/>
</dbReference>
<evidence type="ECO:0000313" key="2">
    <source>
        <dbReference type="EMBL" id="MBB2192732.1"/>
    </source>
</evidence>
<keyword evidence="3" id="KW-1185">Reference proteome</keyword>
<comment type="caution">
    <text evidence="1">The sequence shown here is derived from an EMBL/GenBank/DDBJ whole genome shotgun (WGS) entry which is preliminary data.</text>
</comment>
<dbReference type="AlphaFoldDB" id="A0A7W4IJG7"/>
<evidence type="ECO:0000313" key="1">
    <source>
        <dbReference type="EMBL" id="MBB2164028.1"/>
    </source>
</evidence>
<proteinExistence type="predicted"/>
<protein>
    <submittedName>
        <fullName evidence="1">Uncharacterized protein</fullName>
    </submittedName>
</protein>